<keyword evidence="1" id="KW-1133">Transmembrane helix</keyword>
<name>A0A7D7LRR8_9FLAO</name>
<dbReference type="Proteomes" id="UP000539710">
    <property type="component" value="Unassembled WGS sequence"/>
</dbReference>
<gene>
    <name evidence="3" type="ORF">H1R16_04515</name>
    <name evidence="2" type="ORF">H2507_10105</name>
</gene>
<reference evidence="2" key="3">
    <citation type="submission" date="2020-07" db="EMBL/GenBank/DDBJ databases">
        <authorList>
            <person name="Yang C."/>
        </authorList>
    </citation>
    <scope>NUCLEOTIDE SEQUENCE</scope>
    <source>
        <strain evidence="2">Cx-624</strain>
    </source>
</reference>
<dbReference type="Gene3D" id="1.20.1070.10">
    <property type="entry name" value="Rhodopsin 7-helix transmembrane proteins"/>
    <property type="match status" value="1"/>
</dbReference>
<keyword evidence="1" id="KW-0812">Transmembrane</keyword>
<evidence type="ECO:0000256" key="1">
    <source>
        <dbReference type="SAM" id="Phobius"/>
    </source>
</evidence>
<evidence type="ECO:0000313" key="4">
    <source>
        <dbReference type="Proteomes" id="UP000515349"/>
    </source>
</evidence>
<dbReference type="Proteomes" id="UP000515349">
    <property type="component" value="Chromosome"/>
</dbReference>
<keyword evidence="1" id="KW-0472">Membrane</keyword>
<sequence>MTSIFLFLSDVFTWAFGFFEAFGYVLNWILFIVASIIFIYWCWELVVPLGNNKDRDYKSPSKVKRPYYDTEIYKKG</sequence>
<keyword evidence="5" id="KW-1185">Reference proteome</keyword>
<dbReference type="EMBL" id="JACEUX010000003">
    <property type="protein sequence ID" value="MBA5247521.1"/>
    <property type="molecule type" value="Genomic_DNA"/>
</dbReference>
<dbReference type="RefSeq" id="WP_181887617.1">
    <property type="nucleotide sequence ID" value="NZ_CP059472.1"/>
</dbReference>
<dbReference type="EMBL" id="CP059472">
    <property type="protein sequence ID" value="QMS99274.1"/>
    <property type="molecule type" value="Genomic_DNA"/>
</dbReference>
<protein>
    <submittedName>
        <fullName evidence="3">Uncharacterized protein</fullName>
    </submittedName>
</protein>
<feature type="transmembrane region" description="Helical" evidence="1">
    <location>
        <begin position="21"/>
        <end position="43"/>
    </location>
</feature>
<evidence type="ECO:0000313" key="5">
    <source>
        <dbReference type="Proteomes" id="UP000539710"/>
    </source>
</evidence>
<reference evidence="5" key="2">
    <citation type="submission" date="2020-07" db="EMBL/GenBank/DDBJ databases">
        <title>Flavobacterium sp. xlx-214.</title>
        <authorList>
            <person name="Yang C."/>
        </authorList>
    </citation>
    <scope>NUCLEOTIDE SEQUENCE [LARGE SCALE GENOMIC DNA]</scope>
    <source>
        <strain evidence="5">CX-624</strain>
    </source>
</reference>
<reference evidence="3 4" key="1">
    <citation type="submission" date="2020-07" db="EMBL/GenBank/DDBJ databases">
        <title>Chryseobacterium sp.cx-624.</title>
        <authorList>
            <person name="Yang C."/>
        </authorList>
    </citation>
    <scope>NUCLEOTIDE SEQUENCE [LARGE SCALE GENOMIC DNA]</scope>
    <source>
        <strain evidence="4">cx-624</strain>
        <strain evidence="3">Cx-624</strain>
    </source>
</reference>
<organism evidence="3 4">
    <name type="scientific">Marnyiella aurantia</name>
    <dbReference type="NCBI Taxonomy" id="2758037"/>
    <lineage>
        <taxon>Bacteria</taxon>
        <taxon>Pseudomonadati</taxon>
        <taxon>Bacteroidota</taxon>
        <taxon>Flavobacteriia</taxon>
        <taxon>Flavobacteriales</taxon>
        <taxon>Weeksellaceae</taxon>
        <taxon>Marnyiella</taxon>
    </lineage>
</organism>
<proteinExistence type="predicted"/>
<accession>A0A7D7LRR8</accession>
<dbReference type="AlphaFoldDB" id="A0A7D7LRR8"/>
<evidence type="ECO:0000313" key="3">
    <source>
        <dbReference type="EMBL" id="QMS99274.1"/>
    </source>
</evidence>
<dbReference type="KEGG" id="cbau:H1R16_04515"/>
<evidence type="ECO:0000313" key="2">
    <source>
        <dbReference type="EMBL" id="MBA5247521.1"/>
    </source>
</evidence>